<dbReference type="EMBL" id="VUMD01000010">
    <property type="protein sequence ID" value="MSS37335.1"/>
    <property type="molecule type" value="Genomic_DNA"/>
</dbReference>
<sequence>MENRGCMLTGSSGLDCSKYHFPSIEPMKKATMKNKNRLERIIAASIVAASLSLAISLFVYFRPFTFKEAAEWSQSLYQEAESRLSQIRNQVNILAASRQKAAAKPQSVPFGTPSSPVYQEHLPSSDEEIPFLTPSTDLGEISDLNTNTSDYSYFEDNIYMVMLDTALGPMLYYNQGDARWSSYLYGGTDPIGSYGCGPTAVAMVVNSFTPSTVTPVEIADWAAANGYFVQGSGSSHSLIPDGLSAFGLSVESVPDRTPENVRNILKEGRLLVALMGRGSLTKVGHFIVITNYCDNGNVHIADPNSLPNSTVEWDLQQLMDELKGSYDSGGPLWSLGILKDSER</sequence>
<evidence type="ECO:0000259" key="2">
    <source>
        <dbReference type="Pfam" id="PF13529"/>
    </source>
</evidence>
<dbReference type="AlphaFoldDB" id="A0A7X2NLY9"/>
<evidence type="ECO:0000313" key="4">
    <source>
        <dbReference type="Proteomes" id="UP000429958"/>
    </source>
</evidence>
<organism evidence="3 4">
    <name type="scientific">Clostridium porci</name>
    <dbReference type="NCBI Taxonomy" id="2605778"/>
    <lineage>
        <taxon>Bacteria</taxon>
        <taxon>Bacillati</taxon>
        <taxon>Bacillota</taxon>
        <taxon>Clostridia</taxon>
        <taxon>Eubacteriales</taxon>
        <taxon>Clostridiaceae</taxon>
        <taxon>Clostridium</taxon>
    </lineage>
</organism>
<keyword evidence="1" id="KW-0812">Transmembrane</keyword>
<dbReference type="InterPro" id="IPR039564">
    <property type="entry name" value="Peptidase_C39-like"/>
</dbReference>
<name>A0A7X2NLY9_9CLOT</name>
<dbReference type="Proteomes" id="UP000429958">
    <property type="component" value="Unassembled WGS sequence"/>
</dbReference>
<proteinExistence type="predicted"/>
<comment type="caution">
    <text evidence="3">The sequence shown here is derived from an EMBL/GenBank/DDBJ whole genome shotgun (WGS) entry which is preliminary data.</text>
</comment>
<protein>
    <submittedName>
        <fullName evidence="3">C39 family peptidase</fullName>
    </submittedName>
</protein>
<keyword evidence="1" id="KW-1133">Transmembrane helix</keyword>
<evidence type="ECO:0000313" key="3">
    <source>
        <dbReference type="EMBL" id="MSS37335.1"/>
    </source>
</evidence>
<feature type="transmembrane region" description="Helical" evidence="1">
    <location>
        <begin position="41"/>
        <end position="61"/>
    </location>
</feature>
<evidence type="ECO:0000256" key="1">
    <source>
        <dbReference type="SAM" id="Phobius"/>
    </source>
</evidence>
<dbReference type="Pfam" id="PF13529">
    <property type="entry name" value="Peptidase_C39_2"/>
    <property type="match status" value="1"/>
</dbReference>
<keyword evidence="1" id="KW-0472">Membrane</keyword>
<feature type="domain" description="Peptidase C39-like" evidence="2">
    <location>
        <begin position="172"/>
        <end position="304"/>
    </location>
</feature>
<accession>A0A7X2NLY9</accession>
<keyword evidence="4" id="KW-1185">Reference proteome</keyword>
<gene>
    <name evidence="3" type="ORF">FYJ39_12305</name>
</gene>
<dbReference type="Gene3D" id="3.90.70.10">
    <property type="entry name" value="Cysteine proteinases"/>
    <property type="match status" value="1"/>
</dbReference>
<reference evidence="3 4" key="1">
    <citation type="submission" date="2019-08" db="EMBL/GenBank/DDBJ databases">
        <title>In-depth cultivation of the pig gut microbiome towards novel bacterial diversity and tailored functional studies.</title>
        <authorList>
            <person name="Wylensek D."/>
            <person name="Hitch T.C.A."/>
            <person name="Clavel T."/>
        </authorList>
    </citation>
    <scope>NUCLEOTIDE SEQUENCE [LARGE SCALE GENOMIC DNA]</scope>
    <source>
        <strain evidence="3 4">WCA-389-WT-23D1</strain>
    </source>
</reference>